<dbReference type="InterPro" id="IPR002744">
    <property type="entry name" value="MIP18-like"/>
</dbReference>
<evidence type="ECO:0000313" key="3">
    <source>
        <dbReference type="Proteomes" id="UP000465035"/>
    </source>
</evidence>
<dbReference type="InterPro" id="IPR052339">
    <property type="entry name" value="Fe-S_Maturation_MIP18"/>
</dbReference>
<dbReference type="EMBL" id="CP047121">
    <property type="protein sequence ID" value="QHB50945.1"/>
    <property type="molecule type" value="Genomic_DNA"/>
</dbReference>
<name>A0A6P1E5I2_LENHI</name>
<evidence type="ECO:0000313" key="2">
    <source>
        <dbReference type="EMBL" id="QHB50945.1"/>
    </source>
</evidence>
<feature type="domain" description="MIP18 family-like" evidence="1">
    <location>
        <begin position="12"/>
        <end position="83"/>
    </location>
</feature>
<dbReference type="InterPro" id="IPR034904">
    <property type="entry name" value="FSCA_dom_sf"/>
</dbReference>
<dbReference type="PANTHER" id="PTHR42831">
    <property type="entry name" value="FE-S PROTEIN MATURATION AUXILIARY FACTOR YITW"/>
    <property type="match status" value="1"/>
</dbReference>
<dbReference type="Pfam" id="PF01883">
    <property type="entry name" value="FeS_assembly_P"/>
    <property type="match status" value="1"/>
</dbReference>
<gene>
    <name evidence="2" type="ORF">GQR93_01250</name>
</gene>
<organism evidence="2 3">
    <name type="scientific">Lentilactobacillus hilgardii</name>
    <name type="common">Lactobacillus hilgardii</name>
    <dbReference type="NCBI Taxonomy" id="1588"/>
    <lineage>
        <taxon>Bacteria</taxon>
        <taxon>Bacillati</taxon>
        <taxon>Bacillota</taxon>
        <taxon>Bacilli</taxon>
        <taxon>Lactobacillales</taxon>
        <taxon>Lactobacillaceae</taxon>
        <taxon>Lentilactobacillus</taxon>
    </lineage>
</organism>
<dbReference type="SUPFAM" id="SSF117916">
    <property type="entry name" value="Fe-S cluster assembly (FSCA) domain-like"/>
    <property type="match status" value="1"/>
</dbReference>
<proteinExistence type="predicted"/>
<evidence type="ECO:0000259" key="1">
    <source>
        <dbReference type="Pfam" id="PF01883"/>
    </source>
</evidence>
<reference evidence="2 3" key="1">
    <citation type="submission" date="2019-12" db="EMBL/GenBank/DDBJ databases">
        <title>Lactobacillus hilgardii FLUB.</title>
        <authorList>
            <person name="Gustaw K."/>
        </authorList>
    </citation>
    <scope>NUCLEOTIDE SEQUENCE [LARGE SCALE GENOMIC DNA]</scope>
    <source>
        <strain evidence="2 3">FLUB</strain>
    </source>
</reference>
<dbReference type="Proteomes" id="UP000465035">
    <property type="component" value="Chromosome"/>
</dbReference>
<dbReference type="Gene3D" id="3.30.300.130">
    <property type="entry name" value="Fe-S cluster assembly (FSCA)"/>
    <property type="match status" value="1"/>
</dbReference>
<sequence>MDKSANGLSPIEQAAMASLQDVIDPELGVDLVNLGLIYNVSVDDTHCIVTMTLTTMGCPLGNLLTDQIKTAVTAVDGITTCKIHLVWDPVWDINKMSRFAKVVLGIHG</sequence>
<protein>
    <submittedName>
        <fullName evidence="2">DUF59 domain-containing protein</fullName>
    </submittedName>
</protein>
<accession>A0A6P1E5I2</accession>
<dbReference type="AlphaFoldDB" id="A0A6P1E5I2"/>
<dbReference type="PANTHER" id="PTHR42831:SF1">
    <property type="entry name" value="FE-S PROTEIN MATURATION AUXILIARY FACTOR YITW"/>
    <property type="match status" value="1"/>
</dbReference>